<dbReference type="EMBL" id="BARV01001051">
    <property type="protein sequence ID" value="GAH91369.1"/>
    <property type="molecule type" value="Genomic_DNA"/>
</dbReference>
<dbReference type="EMBL" id="BARU01022292">
    <property type="protein sequence ID" value="GAH55155.1"/>
    <property type="molecule type" value="Genomic_DNA"/>
</dbReference>
<comment type="caution">
    <text evidence="3">The sequence shown here is derived from an EMBL/GenBank/DDBJ whole genome shotgun (WGS) entry which is preliminary data.</text>
</comment>
<organism evidence="3">
    <name type="scientific">marine sediment metagenome</name>
    <dbReference type="NCBI Taxonomy" id="412755"/>
    <lineage>
        <taxon>unclassified sequences</taxon>
        <taxon>metagenomes</taxon>
        <taxon>ecological metagenomes</taxon>
    </lineage>
</organism>
<proteinExistence type="predicted"/>
<protein>
    <recommendedName>
        <fullName evidence="4">DUF5320 domain-containing protein</fullName>
    </recommendedName>
</protein>
<evidence type="ECO:0000256" key="1">
    <source>
        <dbReference type="SAM" id="Coils"/>
    </source>
</evidence>
<evidence type="ECO:0000313" key="3">
    <source>
        <dbReference type="EMBL" id="GAH91369.1"/>
    </source>
</evidence>
<gene>
    <name evidence="2" type="ORF">S03H2_36345</name>
    <name evidence="3" type="ORF">S06H3_03282</name>
</gene>
<reference evidence="3" key="1">
    <citation type="journal article" date="2014" name="Front. Microbiol.">
        <title>High frequency of phylogenetically diverse reductive dehalogenase-homologous genes in deep subseafloor sedimentary metagenomes.</title>
        <authorList>
            <person name="Kawai M."/>
            <person name="Futagami T."/>
            <person name="Toyoda A."/>
            <person name="Takaki Y."/>
            <person name="Nishi S."/>
            <person name="Hori S."/>
            <person name="Arai W."/>
            <person name="Tsubouchi T."/>
            <person name="Morono Y."/>
            <person name="Uchiyama I."/>
            <person name="Ito T."/>
            <person name="Fujiyama A."/>
            <person name="Inagaki F."/>
            <person name="Takami H."/>
        </authorList>
    </citation>
    <scope>NUCLEOTIDE SEQUENCE</scope>
    <source>
        <strain evidence="3">Expedition CK06-06</strain>
    </source>
</reference>
<keyword evidence="1" id="KW-0175">Coiled coil</keyword>
<sequence>MWRRRSWRFYFGLPPFGFYFHGLRPSPSKEEYLNMLQEYKKDLEEELRELEREIEEVRGSS</sequence>
<accession>X1KMK7</accession>
<feature type="coiled-coil region" evidence="1">
    <location>
        <begin position="29"/>
        <end position="60"/>
    </location>
</feature>
<name>X1KMK7_9ZZZZ</name>
<evidence type="ECO:0000313" key="2">
    <source>
        <dbReference type="EMBL" id="GAH55155.1"/>
    </source>
</evidence>
<dbReference type="AlphaFoldDB" id="X1KMK7"/>
<evidence type="ECO:0008006" key="4">
    <source>
        <dbReference type="Google" id="ProtNLM"/>
    </source>
</evidence>